<name>A0A1J4KKW5_9EUKA</name>
<evidence type="ECO:0000313" key="1">
    <source>
        <dbReference type="EMBL" id="OHT11935.1"/>
    </source>
</evidence>
<dbReference type="AlphaFoldDB" id="A0A1J4KKW5"/>
<gene>
    <name evidence="1" type="ORF">TRFO_18411</name>
</gene>
<dbReference type="GeneID" id="94834871"/>
<comment type="caution">
    <text evidence="1">The sequence shown here is derived from an EMBL/GenBank/DDBJ whole genome shotgun (WGS) entry which is preliminary data.</text>
</comment>
<sequence>MRCGGWKSAQMSAKINGRWTYFYKPENIKPLNAKEPINFTAPYIPPKPRIYSKAGINQNLTFLNTFGRNEYIHPIRRNFLRTHLKSKAPLSHLHKNSKTPPALTNANYYYILDKNKPTRLKRKGVNYSIHGKSISGDSKMNDMNDPNGEFADLDNYDISGENTDENLKNNSNENNFAYVTNTNFDYDQNNNYNIPNYNNYDQSNEDNTMNATEYNAEYLNSESALSNAESQDSSVEYSDTISEYSVDRNNNFPDDNHSSNNSFSNELINGNEIADNEIVNNEIVNNEIVNNEIVDNDIANNEIVNDEIVNNEIVDNEIVDDEVGENES</sequence>
<dbReference type="VEuPathDB" id="TrichDB:TRFO_18411"/>
<accession>A0A1J4KKW5</accession>
<keyword evidence="2" id="KW-1185">Reference proteome</keyword>
<proteinExistence type="predicted"/>
<reference evidence="1" key="1">
    <citation type="submission" date="2016-10" db="EMBL/GenBank/DDBJ databases">
        <authorList>
            <person name="Benchimol M."/>
            <person name="Almeida L.G."/>
            <person name="Vasconcelos A.T."/>
            <person name="Perreira-Neves A."/>
            <person name="Rosa I.A."/>
            <person name="Tasca T."/>
            <person name="Bogo M.R."/>
            <person name="de Souza W."/>
        </authorList>
    </citation>
    <scope>NUCLEOTIDE SEQUENCE [LARGE SCALE GENOMIC DNA]</scope>
    <source>
        <strain evidence="1">K</strain>
    </source>
</reference>
<dbReference type="RefSeq" id="XP_068365071.1">
    <property type="nucleotide sequence ID" value="XM_068500167.1"/>
</dbReference>
<protein>
    <submittedName>
        <fullName evidence="1">Uncharacterized protein</fullName>
    </submittedName>
</protein>
<dbReference type="Proteomes" id="UP000179807">
    <property type="component" value="Unassembled WGS sequence"/>
</dbReference>
<evidence type="ECO:0000313" key="2">
    <source>
        <dbReference type="Proteomes" id="UP000179807"/>
    </source>
</evidence>
<dbReference type="EMBL" id="MLAK01000575">
    <property type="protein sequence ID" value="OHT11935.1"/>
    <property type="molecule type" value="Genomic_DNA"/>
</dbReference>
<organism evidence="1 2">
    <name type="scientific">Tritrichomonas foetus</name>
    <dbReference type="NCBI Taxonomy" id="1144522"/>
    <lineage>
        <taxon>Eukaryota</taxon>
        <taxon>Metamonada</taxon>
        <taxon>Parabasalia</taxon>
        <taxon>Tritrichomonadida</taxon>
        <taxon>Tritrichomonadidae</taxon>
        <taxon>Tritrichomonas</taxon>
    </lineage>
</organism>